<dbReference type="UniPathway" id="UPA00591">
    <property type="reaction ID" value="UER00648"/>
</dbReference>
<reference evidence="17 18" key="1">
    <citation type="submission" date="2019-03" db="EMBL/GenBank/DDBJ databases">
        <title>Genomic Encyclopedia of Archaeal and Bacterial Type Strains, Phase II (KMG-II): from individual species to whole genera.</title>
        <authorList>
            <person name="Goeker M."/>
        </authorList>
    </citation>
    <scope>NUCLEOTIDE SEQUENCE [LARGE SCALE GENOMIC DNA]</scope>
    <source>
        <strain evidence="17 18">ATCC 700618</strain>
    </source>
</reference>
<evidence type="ECO:0000256" key="13">
    <source>
        <dbReference type="ARBA" id="ARBA00048811"/>
    </source>
</evidence>
<keyword evidence="7 15" id="KW-0328">Glycosyltransferase</keyword>
<dbReference type="GO" id="GO:0006166">
    <property type="term" value="P:purine ribonucleoside salvage"/>
    <property type="evidence" value="ECO:0007669"/>
    <property type="project" value="UniProtKB-KW"/>
</dbReference>
<dbReference type="GO" id="GO:0000287">
    <property type="term" value="F:magnesium ion binding"/>
    <property type="evidence" value="ECO:0007669"/>
    <property type="project" value="TreeGrafter"/>
</dbReference>
<keyword evidence="6 15" id="KW-0963">Cytoplasm</keyword>
<keyword evidence="12 15" id="KW-0460">Magnesium</keyword>
<evidence type="ECO:0000256" key="7">
    <source>
        <dbReference type="ARBA" id="ARBA00022676"/>
    </source>
</evidence>
<dbReference type="InterPro" id="IPR050408">
    <property type="entry name" value="HGPRT"/>
</dbReference>
<dbReference type="PANTHER" id="PTHR43340:SF1">
    <property type="entry name" value="HYPOXANTHINE PHOSPHORIBOSYLTRANSFERASE"/>
    <property type="match status" value="1"/>
</dbReference>
<comment type="pathway">
    <text evidence="4">Purine metabolism; GMP biosynthesis via salvage pathway; GMP from guanine: step 1/1.</text>
</comment>
<dbReference type="AlphaFoldDB" id="A0A4R6IAA7"/>
<keyword evidence="10 15" id="KW-0660">Purine salvage</keyword>
<sequence>MNKEIKELHPHFESVVYTEDQIEKRIKELALWVDETYKDSKELVIVGLLKGCLPFLAQLIKNVNTDHAIDFMIASSYEGADKSSGSVKIILDLKTDIFQKDVLIVEDIVESGITLNKVMDLLKSRQPKSIKILTLVDKPNFRKQAIVPDKSGFVLDKKLFLVGYGLDYKEKYRNVPYIGVFNKKYL</sequence>
<evidence type="ECO:0000256" key="14">
    <source>
        <dbReference type="ARBA" id="ARBA00049402"/>
    </source>
</evidence>
<dbReference type="GO" id="GO:0046100">
    <property type="term" value="P:hypoxanthine metabolic process"/>
    <property type="evidence" value="ECO:0007669"/>
    <property type="project" value="TreeGrafter"/>
</dbReference>
<evidence type="ECO:0000256" key="9">
    <source>
        <dbReference type="ARBA" id="ARBA00022723"/>
    </source>
</evidence>
<feature type="domain" description="Phosphoribosyltransferase" evidence="16">
    <location>
        <begin position="20"/>
        <end position="168"/>
    </location>
</feature>
<proteinExistence type="inferred from homology"/>
<keyword evidence="11 15" id="KW-0547">Nucleotide-binding</keyword>
<evidence type="ECO:0000256" key="15">
    <source>
        <dbReference type="RuleBase" id="RU364099"/>
    </source>
</evidence>
<dbReference type="Proteomes" id="UP000295518">
    <property type="component" value="Unassembled WGS sequence"/>
</dbReference>
<dbReference type="InterPro" id="IPR029057">
    <property type="entry name" value="PRTase-like"/>
</dbReference>
<evidence type="ECO:0000313" key="17">
    <source>
        <dbReference type="EMBL" id="TDO19120.1"/>
    </source>
</evidence>
<dbReference type="Pfam" id="PF00156">
    <property type="entry name" value="Pribosyltran"/>
    <property type="match status" value="1"/>
</dbReference>
<evidence type="ECO:0000256" key="6">
    <source>
        <dbReference type="ARBA" id="ARBA00022490"/>
    </source>
</evidence>
<dbReference type="GO" id="GO:0005829">
    <property type="term" value="C:cytosol"/>
    <property type="evidence" value="ECO:0007669"/>
    <property type="project" value="TreeGrafter"/>
</dbReference>
<evidence type="ECO:0000256" key="10">
    <source>
        <dbReference type="ARBA" id="ARBA00022726"/>
    </source>
</evidence>
<dbReference type="GO" id="GO:0000166">
    <property type="term" value="F:nucleotide binding"/>
    <property type="evidence" value="ECO:0007669"/>
    <property type="project" value="UniProtKB-KW"/>
</dbReference>
<accession>A0A4R6IAA7</accession>
<protein>
    <recommendedName>
        <fullName evidence="15">Hypoxanthine phosphoribosyltransferase</fullName>
        <ecNumber evidence="15">2.4.2.8</ecNumber>
    </recommendedName>
</protein>
<comment type="catalytic activity">
    <reaction evidence="13">
        <text>GMP + diphosphate = guanine + 5-phospho-alpha-D-ribose 1-diphosphate</text>
        <dbReference type="Rhea" id="RHEA:25424"/>
        <dbReference type="ChEBI" id="CHEBI:16235"/>
        <dbReference type="ChEBI" id="CHEBI:33019"/>
        <dbReference type="ChEBI" id="CHEBI:58017"/>
        <dbReference type="ChEBI" id="CHEBI:58115"/>
        <dbReference type="EC" id="2.4.2.8"/>
    </reaction>
    <physiologicalReaction direction="right-to-left" evidence="13">
        <dbReference type="Rhea" id="RHEA:25426"/>
    </physiologicalReaction>
</comment>
<comment type="pathway">
    <text evidence="3 15">Purine metabolism; IMP biosynthesis via salvage pathway; IMP from hypoxanthine: step 1/1.</text>
</comment>
<keyword evidence="8 15" id="KW-0808">Transferase</keyword>
<evidence type="ECO:0000256" key="3">
    <source>
        <dbReference type="ARBA" id="ARBA00004669"/>
    </source>
</evidence>
<name>A0A4R6IAA7_9MOLU</name>
<comment type="cofactor">
    <cofactor evidence="1 15">
        <name>Mg(2+)</name>
        <dbReference type="ChEBI" id="CHEBI:18420"/>
    </cofactor>
</comment>
<evidence type="ECO:0000256" key="1">
    <source>
        <dbReference type="ARBA" id="ARBA00001946"/>
    </source>
</evidence>
<keyword evidence="18" id="KW-1185">Reference proteome</keyword>
<dbReference type="SUPFAM" id="SSF53271">
    <property type="entry name" value="PRTase-like"/>
    <property type="match status" value="1"/>
</dbReference>
<dbReference type="InterPro" id="IPR005904">
    <property type="entry name" value="Hxn_phspho_trans"/>
</dbReference>
<dbReference type="RefSeq" id="WP_094254922.1">
    <property type="nucleotide sequence ID" value="NZ_NNCE01000007.1"/>
</dbReference>
<dbReference type="GO" id="GO:0004422">
    <property type="term" value="F:hypoxanthine phosphoribosyltransferase activity"/>
    <property type="evidence" value="ECO:0007669"/>
    <property type="project" value="InterPro"/>
</dbReference>
<dbReference type="EC" id="2.4.2.8" evidence="15"/>
<evidence type="ECO:0000256" key="5">
    <source>
        <dbReference type="ARBA" id="ARBA00008391"/>
    </source>
</evidence>
<dbReference type="FunFam" id="3.40.50.2020:FF:000006">
    <property type="entry name" value="Hypoxanthine phosphoribosyltransferase"/>
    <property type="match status" value="1"/>
</dbReference>
<dbReference type="GO" id="GO:0052657">
    <property type="term" value="F:guanine phosphoribosyltransferase activity"/>
    <property type="evidence" value="ECO:0007669"/>
    <property type="project" value="UniProtKB-ARBA"/>
</dbReference>
<evidence type="ECO:0000256" key="8">
    <source>
        <dbReference type="ARBA" id="ARBA00022679"/>
    </source>
</evidence>
<evidence type="ECO:0000256" key="12">
    <source>
        <dbReference type="ARBA" id="ARBA00022842"/>
    </source>
</evidence>
<dbReference type="EMBL" id="SNWN01000015">
    <property type="protein sequence ID" value="TDO19120.1"/>
    <property type="molecule type" value="Genomic_DNA"/>
</dbReference>
<comment type="caution">
    <text evidence="17">The sequence shown here is derived from an EMBL/GenBank/DDBJ whole genome shotgun (WGS) entry which is preliminary data.</text>
</comment>
<comment type="catalytic activity">
    <reaction evidence="14">
        <text>IMP + diphosphate = hypoxanthine + 5-phospho-alpha-D-ribose 1-diphosphate</text>
        <dbReference type="Rhea" id="RHEA:17973"/>
        <dbReference type="ChEBI" id="CHEBI:17368"/>
        <dbReference type="ChEBI" id="CHEBI:33019"/>
        <dbReference type="ChEBI" id="CHEBI:58017"/>
        <dbReference type="ChEBI" id="CHEBI:58053"/>
        <dbReference type="EC" id="2.4.2.8"/>
    </reaction>
    <physiologicalReaction direction="right-to-left" evidence="14">
        <dbReference type="Rhea" id="RHEA:17975"/>
    </physiologicalReaction>
</comment>
<dbReference type="InterPro" id="IPR000836">
    <property type="entry name" value="PRTase_dom"/>
</dbReference>
<dbReference type="CDD" id="cd06223">
    <property type="entry name" value="PRTases_typeI"/>
    <property type="match status" value="1"/>
</dbReference>
<dbReference type="GO" id="GO:0032263">
    <property type="term" value="P:GMP salvage"/>
    <property type="evidence" value="ECO:0007669"/>
    <property type="project" value="TreeGrafter"/>
</dbReference>
<dbReference type="GO" id="GO:0006178">
    <property type="term" value="P:guanine salvage"/>
    <property type="evidence" value="ECO:0007669"/>
    <property type="project" value="TreeGrafter"/>
</dbReference>
<evidence type="ECO:0000256" key="2">
    <source>
        <dbReference type="ARBA" id="ARBA00004496"/>
    </source>
</evidence>
<gene>
    <name evidence="17" type="ORF">EI74_0764</name>
</gene>
<dbReference type="OrthoDB" id="9802824at2"/>
<evidence type="ECO:0000256" key="11">
    <source>
        <dbReference type="ARBA" id="ARBA00022741"/>
    </source>
</evidence>
<dbReference type="PANTHER" id="PTHR43340">
    <property type="entry name" value="HYPOXANTHINE-GUANINE PHOSPHORIBOSYLTRANSFERASE"/>
    <property type="match status" value="1"/>
</dbReference>
<comment type="similarity">
    <text evidence="5 15">Belongs to the purine/pyrimidine phosphoribosyltransferase family.</text>
</comment>
<dbReference type="NCBIfam" id="TIGR01203">
    <property type="entry name" value="HGPRTase"/>
    <property type="match status" value="1"/>
</dbReference>
<keyword evidence="9 15" id="KW-0479">Metal-binding</keyword>
<organism evidence="17 18">
    <name type="scientific">Mycoplasma testudineum</name>
    <dbReference type="NCBI Taxonomy" id="244584"/>
    <lineage>
        <taxon>Bacteria</taxon>
        <taxon>Bacillati</taxon>
        <taxon>Mycoplasmatota</taxon>
        <taxon>Mollicutes</taxon>
        <taxon>Mycoplasmataceae</taxon>
        <taxon>Mycoplasma</taxon>
    </lineage>
</organism>
<dbReference type="GO" id="GO:0032264">
    <property type="term" value="P:IMP salvage"/>
    <property type="evidence" value="ECO:0007669"/>
    <property type="project" value="UniProtKB-UniPathway"/>
</dbReference>
<comment type="subcellular location">
    <subcellularLocation>
        <location evidence="2 15">Cytoplasm</location>
    </subcellularLocation>
</comment>
<evidence type="ECO:0000259" key="16">
    <source>
        <dbReference type="Pfam" id="PF00156"/>
    </source>
</evidence>
<dbReference type="Gene3D" id="3.40.50.2020">
    <property type="match status" value="1"/>
</dbReference>
<evidence type="ECO:0000313" key="18">
    <source>
        <dbReference type="Proteomes" id="UP000295518"/>
    </source>
</evidence>
<evidence type="ECO:0000256" key="4">
    <source>
        <dbReference type="ARBA" id="ARBA00004676"/>
    </source>
</evidence>